<reference evidence="3" key="1">
    <citation type="submission" date="2020-12" db="UniProtKB">
        <authorList>
            <consortium name="WormBaseParasite"/>
        </authorList>
    </citation>
    <scope>IDENTIFICATION</scope>
    <source>
        <strain evidence="3">MHco3</strain>
    </source>
</reference>
<feature type="compositionally biased region" description="Polar residues" evidence="1">
    <location>
        <begin position="33"/>
        <end position="43"/>
    </location>
</feature>
<proteinExistence type="predicted"/>
<organism evidence="2 3">
    <name type="scientific">Haemonchus contortus</name>
    <name type="common">Barber pole worm</name>
    <dbReference type="NCBI Taxonomy" id="6289"/>
    <lineage>
        <taxon>Eukaryota</taxon>
        <taxon>Metazoa</taxon>
        <taxon>Ecdysozoa</taxon>
        <taxon>Nematoda</taxon>
        <taxon>Chromadorea</taxon>
        <taxon>Rhabditida</taxon>
        <taxon>Rhabditina</taxon>
        <taxon>Rhabditomorpha</taxon>
        <taxon>Strongyloidea</taxon>
        <taxon>Trichostrongylidae</taxon>
        <taxon>Haemonchus</taxon>
    </lineage>
</organism>
<feature type="compositionally biased region" description="Polar residues" evidence="1">
    <location>
        <begin position="50"/>
        <end position="64"/>
    </location>
</feature>
<dbReference type="AlphaFoldDB" id="A0A7I4Y0M0"/>
<sequence>MSKMQGGSPCLTLLNIERWSGIYEPELVGTRRQNPQLNYTQHGASRVPFPSQTNRSRQPTPRNNNHSREPNKTQTLHAAPVVNVTTASERPVTGQCVLQMASALIFNEASKDYQPITIILIQELRKASQRQR</sequence>
<protein>
    <submittedName>
        <fullName evidence="3">Uncharacterized protein</fullName>
    </submittedName>
</protein>
<evidence type="ECO:0000313" key="2">
    <source>
        <dbReference type="Proteomes" id="UP000025227"/>
    </source>
</evidence>
<dbReference type="Proteomes" id="UP000025227">
    <property type="component" value="Unplaced"/>
</dbReference>
<dbReference type="OrthoDB" id="7765035at2759"/>
<evidence type="ECO:0000256" key="1">
    <source>
        <dbReference type="SAM" id="MobiDB-lite"/>
    </source>
</evidence>
<evidence type="ECO:0000313" key="3">
    <source>
        <dbReference type="WBParaSite" id="HCON_00029100-00001"/>
    </source>
</evidence>
<feature type="region of interest" description="Disordered" evidence="1">
    <location>
        <begin position="33"/>
        <end position="78"/>
    </location>
</feature>
<keyword evidence="2" id="KW-1185">Reference proteome</keyword>
<dbReference type="WBParaSite" id="HCON_00029100-00001">
    <property type="protein sequence ID" value="HCON_00029100-00001"/>
    <property type="gene ID" value="HCON_00029100"/>
</dbReference>
<accession>A0A7I4Y0M0</accession>
<name>A0A7I4Y0M0_HAECO</name>